<dbReference type="InterPro" id="IPR000055">
    <property type="entry name" value="Restrct_endonuc_typeI_TRD"/>
</dbReference>
<dbReference type="EC" id="3.1.21.-" evidence="5"/>
<evidence type="ECO:0000313" key="5">
    <source>
        <dbReference type="EMBL" id="MEC6830367.1"/>
    </source>
</evidence>
<reference evidence="5 6" key="1">
    <citation type="submission" date="2024-01" db="EMBL/GenBank/DDBJ databases">
        <title>Active colonisers of the gastrointestinal tract of Atlantic salmon farmed in a warm water region.</title>
        <authorList>
            <person name="Bowman J.P."/>
        </authorList>
    </citation>
    <scope>NUCLEOTIDE SEQUENCE [LARGE SCALE GENOMIC DNA]</scope>
    <source>
        <strain evidence="5 6">S3MW1</strain>
    </source>
</reference>
<keyword evidence="5" id="KW-0540">Nuclease</keyword>
<dbReference type="CDD" id="cd17522">
    <property type="entry name" value="RMtype1_S_MjaORF1531P-TRD1-CR1_like"/>
    <property type="match status" value="1"/>
</dbReference>
<dbReference type="EMBL" id="JAYXUG010000001">
    <property type="protein sequence ID" value="MEC6830367.1"/>
    <property type="molecule type" value="Genomic_DNA"/>
</dbReference>
<evidence type="ECO:0000259" key="4">
    <source>
        <dbReference type="Pfam" id="PF01420"/>
    </source>
</evidence>
<evidence type="ECO:0000256" key="3">
    <source>
        <dbReference type="ARBA" id="ARBA00023125"/>
    </source>
</evidence>
<sequence>MSWPLVKLNDVAEFIRNGASIKQYSDAHGLRITRIETIADRVVNLDKCGYANLNSDEYRDYRLKKGDILISHINSEKHLGKCAIFEHSFSDVVHGMNLLCFRSNEKIEAKFLFYYLSSKRFLYLLPNITKKSVNQASFTVTNFKELEIPLPPLKEQQRIAAILDKADAIRQKRKQAIELADDFLRSVFLDMFGDPVTNPKGWEVKPLKDGISKITSGWSAKGDNQPCSENELGVLKISAVTSGTFKPEENKLVDDSLIPVGKKLLFPRKGDLLFSRANTRELVGATCIVPTDFNNVFLPDKLWNVELSKEYLVPEYLHMLLRDDKFKDTLTSQATGSSGSMLNISKQKFESTLAPFPSLALQLKFKDIYWKLLVSRNLNDESKTCLDEQFNSLSQKAFSGQL</sequence>
<evidence type="ECO:0000256" key="2">
    <source>
        <dbReference type="ARBA" id="ARBA00022747"/>
    </source>
</evidence>
<dbReference type="InterPro" id="IPR052021">
    <property type="entry name" value="Type-I_RS_S_subunit"/>
</dbReference>
<keyword evidence="5" id="KW-0255">Endonuclease</keyword>
<dbReference type="GO" id="GO:0016787">
    <property type="term" value="F:hydrolase activity"/>
    <property type="evidence" value="ECO:0007669"/>
    <property type="project" value="UniProtKB-KW"/>
</dbReference>
<organism evidence="5 6">
    <name type="scientific">Photobacterium toruni</name>
    <dbReference type="NCBI Taxonomy" id="1935446"/>
    <lineage>
        <taxon>Bacteria</taxon>
        <taxon>Pseudomonadati</taxon>
        <taxon>Pseudomonadota</taxon>
        <taxon>Gammaproteobacteria</taxon>
        <taxon>Vibrionales</taxon>
        <taxon>Vibrionaceae</taxon>
        <taxon>Photobacterium</taxon>
    </lineage>
</organism>
<gene>
    <name evidence="5" type="ORF">VXS06_01140</name>
</gene>
<keyword evidence="3" id="KW-0238">DNA-binding</keyword>
<dbReference type="SUPFAM" id="SSF116734">
    <property type="entry name" value="DNA methylase specificity domain"/>
    <property type="match status" value="2"/>
</dbReference>
<protein>
    <submittedName>
        <fullName evidence="5">Restriction endonuclease subunit S</fullName>
        <ecNumber evidence="5">3.1.21.-</ecNumber>
    </submittedName>
</protein>
<comment type="similarity">
    <text evidence="1">Belongs to the type-I restriction system S methylase family.</text>
</comment>
<keyword evidence="6" id="KW-1185">Reference proteome</keyword>
<name>A0ABU6L1M7_9GAMM</name>
<dbReference type="Proteomes" id="UP001306119">
    <property type="component" value="Unassembled WGS sequence"/>
</dbReference>
<evidence type="ECO:0000256" key="1">
    <source>
        <dbReference type="ARBA" id="ARBA00010923"/>
    </source>
</evidence>
<evidence type="ECO:0000313" key="6">
    <source>
        <dbReference type="Proteomes" id="UP001306119"/>
    </source>
</evidence>
<dbReference type="Pfam" id="PF01420">
    <property type="entry name" value="Methylase_S"/>
    <property type="match status" value="1"/>
</dbReference>
<dbReference type="InterPro" id="IPR044946">
    <property type="entry name" value="Restrct_endonuc_typeI_TRD_sf"/>
</dbReference>
<dbReference type="GO" id="GO:0004519">
    <property type="term" value="F:endonuclease activity"/>
    <property type="evidence" value="ECO:0007669"/>
    <property type="project" value="UniProtKB-KW"/>
</dbReference>
<dbReference type="PANTHER" id="PTHR30408:SF12">
    <property type="entry name" value="TYPE I RESTRICTION ENZYME MJAVIII SPECIFICITY SUBUNIT"/>
    <property type="match status" value="1"/>
</dbReference>
<keyword evidence="2" id="KW-0680">Restriction system</keyword>
<dbReference type="Gene3D" id="3.90.220.20">
    <property type="entry name" value="DNA methylase specificity domains"/>
    <property type="match status" value="2"/>
</dbReference>
<dbReference type="RefSeq" id="WP_327773819.1">
    <property type="nucleotide sequence ID" value="NZ_JAYXUG010000001.1"/>
</dbReference>
<proteinExistence type="inferred from homology"/>
<keyword evidence="5" id="KW-0378">Hydrolase</keyword>
<comment type="caution">
    <text evidence="5">The sequence shown here is derived from an EMBL/GenBank/DDBJ whole genome shotgun (WGS) entry which is preliminary data.</text>
</comment>
<feature type="domain" description="Type I restriction modification DNA specificity" evidence="4">
    <location>
        <begin position="3"/>
        <end position="178"/>
    </location>
</feature>
<accession>A0ABU6L1M7</accession>
<dbReference type="PANTHER" id="PTHR30408">
    <property type="entry name" value="TYPE-1 RESTRICTION ENZYME ECOKI SPECIFICITY PROTEIN"/>
    <property type="match status" value="1"/>
</dbReference>